<name>A0A8H5EQX1_9AGAR</name>
<dbReference type="Proteomes" id="UP000541558">
    <property type="component" value="Unassembled WGS sequence"/>
</dbReference>
<dbReference type="OrthoDB" id="62120at2759"/>
<protein>
    <submittedName>
        <fullName evidence="2">Uncharacterized protein</fullName>
    </submittedName>
</protein>
<evidence type="ECO:0000256" key="1">
    <source>
        <dbReference type="SAM" id="MobiDB-lite"/>
    </source>
</evidence>
<dbReference type="Gene3D" id="3.20.20.80">
    <property type="entry name" value="Glycosidases"/>
    <property type="match status" value="1"/>
</dbReference>
<dbReference type="EMBL" id="JAACJK010000257">
    <property type="protein sequence ID" value="KAF5309074.1"/>
    <property type="molecule type" value="Genomic_DNA"/>
</dbReference>
<feature type="region of interest" description="Disordered" evidence="1">
    <location>
        <begin position="61"/>
        <end position="80"/>
    </location>
</feature>
<reference evidence="2 3" key="1">
    <citation type="journal article" date="2020" name="ISME J.">
        <title>Uncovering the hidden diversity of litter-decomposition mechanisms in mushroom-forming fungi.</title>
        <authorList>
            <person name="Floudas D."/>
            <person name="Bentzer J."/>
            <person name="Ahren D."/>
            <person name="Johansson T."/>
            <person name="Persson P."/>
            <person name="Tunlid A."/>
        </authorList>
    </citation>
    <scope>NUCLEOTIDE SEQUENCE [LARGE SCALE GENOMIC DNA]</scope>
    <source>
        <strain evidence="2 3">CBS 175.51</strain>
    </source>
</reference>
<comment type="caution">
    <text evidence="2">The sequence shown here is derived from an EMBL/GenBank/DDBJ whole genome shotgun (WGS) entry which is preliminary data.</text>
</comment>
<accession>A0A8H5EQX1</accession>
<dbReference type="AlphaFoldDB" id="A0A8H5EQX1"/>
<keyword evidence="3" id="KW-1185">Reference proteome</keyword>
<evidence type="ECO:0000313" key="3">
    <source>
        <dbReference type="Proteomes" id="UP000541558"/>
    </source>
</evidence>
<gene>
    <name evidence="2" type="ORF">D9611_014928</name>
</gene>
<proteinExistence type="predicted"/>
<sequence>MDALQNWFYWTWKIGESSELKTSSCPMWHYKLGLEKGWIPKDPRGSKGVCDSAAAHISHSTASIPHQRQAGPGKIVPTPAFPPATLSPGLEAAALPTYTATGTLKSLAGPTFTAAPKVDAGSGWSNPDDNELAYVPVAGCSYPNAYSAVSVAVPPACTGA</sequence>
<organism evidence="2 3">
    <name type="scientific">Ephemerocybe angulata</name>
    <dbReference type="NCBI Taxonomy" id="980116"/>
    <lineage>
        <taxon>Eukaryota</taxon>
        <taxon>Fungi</taxon>
        <taxon>Dikarya</taxon>
        <taxon>Basidiomycota</taxon>
        <taxon>Agaricomycotina</taxon>
        <taxon>Agaricomycetes</taxon>
        <taxon>Agaricomycetidae</taxon>
        <taxon>Agaricales</taxon>
        <taxon>Agaricineae</taxon>
        <taxon>Psathyrellaceae</taxon>
        <taxon>Ephemerocybe</taxon>
    </lineage>
</organism>
<evidence type="ECO:0000313" key="2">
    <source>
        <dbReference type="EMBL" id="KAF5309074.1"/>
    </source>
</evidence>